<gene>
    <name evidence="2" type="ORF">GSCOC_T00012084001</name>
</gene>
<keyword evidence="1" id="KW-0472">Membrane</keyword>
<keyword evidence="3" id="KW-1185">Reference proteome</keyword>
<dbReference type="Gramene" id="CDP18759">
    <property type="protein sequence ID" value="CDP18759"/>
    <property type="gene ID" value="GSCOC_T00012084001"/>
</dbReference>
<dbReference type="InParanoid" id="A0A068VE00"/>
<name>A0A068VE00_COFCA</name>
<organism evidence="2 3">
    <name type="scientific">Coffea canephora</name>
    <name type="common">Robusta coffee</name>
    <dbReference type="NCBI Taxonomy" id="49390"/>
    <lineage>
        <taxon>Eukaryota</taxon>
        <taxon>Viridiplantae</taxon>
        <taxon>Streptophyta</taxon>
        <taxon>Embryophyta</taxon>
        <taxon>Tracheophyta</taxon>
        <taxon>Spermatophyta</taxon>
        <taxon>Magnoliopsida</taxon>
        <taxon>eudicotyledons</taxon>
        <taxon>Gunneridae</taxon>
        <taxon>Pentapetalae</taxon>
        <taxon>asterids</taxon>
        <taxon>lamiids</taxon>
        <taxon>Gentianales</taxon>
        <taxon>Rubiaceae</taxon>
        <taxon>Ixoroideae</taxon>
        <taxon>Gardenieae complex</taxon>
        <taxon>Bertiereae - Coffeeae clade</taxon>
        <taxon>Coffeeae</taxon>
        <taxon>Coffea</taxon>
    </lineage>
</organism>
<sequence length="64" mass="7620">MFVLQICESWGIFLLDCIEMHFVDSFSLWQCIYVHKSNLSTISLDLYIWIIKLNLISCILFFVL</sequence>
<proteinExistence type="predicted"/>
<keyword evidence="1" id="KW-0812">Transmembrane</keyword>
<dbReference type="AlphaFoldDB" id="A0A068VE00"/>
<evidence type="ECO:0000313" key="2">
    <source>
        <dbReference type="EMBL" id="CDP18759.1"/>
    </source>
</evidence>
<protein>
    <submittedName>
        <fullName evidence="2">DH200=94 genomic scaffold, scaffold_280</fullName>
    </submittedName>
</protein>
<feature type="transmembrane region" description="Helical" evidence="1">
    <location>
        <begin position="46"/>
        <end position="63"/>
    </location>
</feature>
<dbReference type="Proteomes" id="UP000295252">
    <property type="component" value="Unassembled WGS sequence"/>
</dbReference>
<accession>A0A068VE00</accession>
<keyword evidence="1" id="KW-1133">Transmembrane helix</keyword>
<reference evidence="3" key="1">
    <citation type="journal article" date="2014" name="Science">
        <title>The coffee genome provides insight into the convergent evolution of caffeine biosynthesis.</title>
        <authorList>
            <person name="Denoeud F."/>
            <person name="Carretero-Paulet L."/>
            <person name="Dereeper A."/>
            <person name="Droc G."/>
            <person name="Guyot R."/>
            <person name="Pietrella M."/>
            <person name="Zheng C."/>
            <person name="Alberti A."/>
            <person name="Anthony F."/>
            <person name="Aprea G."/>
            <person name="Aury J.M."/>
            <person name="Bento P."/>
            <person name="Bernard M."/>
            <person name="Bocs S."/>
            <person name="Campa C."/>
            <person name="Cenci A."/>
            <person name="Combes M.C."/>
            <person name="Crouzillat D."/>
            <person name="Da Silva C."/>
            <person name="Daddiego L."/>
            <person name="De Bellis F."/>
            <person name="Dussert S."/>
            <person name="Garsmeur O."/>
            <person name="Gayraud T."/>
            <person name="Guignon V."/>
            <person name="Jahn K."/>
            <person name="Jamilloux V."/>
            <person name="Joet T."/>
            <person name="Labadie K."/>
            <person name="Lan T."/>
            <person name="Leclercq J."/>
            <person name="Lepelley M."/>
            <person name="Leroy T."/>
            <person name="Li L.T."/>
            <person name="Librado P."/>
            <person name="Lopez L."/>
            <person name="Munoz A."/>
            <person name="Noel B."/>
            <person name="Pallavicini A."/>
            <person name="Perrotta G."/>
            <person name="Poncet V."/>
            <person name="Pot D."/>
            <person name="Priyono X."/>
            <person name="Rigoreau M."/>
            <person name="Rouard M."/>
            <person name="Rozas J."/>
            <person name="Tranchant-Dubreuil C."/>
            <person name="VanBuren R."/>
            <person name="Zhang Q."/>
            <person name="Andrade A.C."/>
            <person name="Argout X."/>
            <person name="Bertrand B."/>
            <person name="de Kochko A."/>
            <person name="Graziosi G."/>
            <person name="Henry R.J."/>
            <person name="Jayarama X."/>
            <person name="Ming R."/>
            <person name="Nagai C."/>
            <person name="Rounsley S."/>
            <person name="Sankoff D."/>
            <person name="Giuliano G."/>
            <person name="Albert V.A."/>
            <person name="Wincker P."/>
            <person name="Lashermes P."/>
        </authorList>
    </citation>
    <scope>NUCLEOTIDE SEQUENCE [LARGE SCALE GENOMIC DNA]</scope>
    <source>
        <strain evidence="3">cv. DH200-94</strain>
    </source>
</reference>
<evidence type="ECO:0000313" key="3">
    <source>
        <dbReference type="Proteomes" id="UP000295252"/>
    </source>
</evidence>
<dbReference type="EMBL" id="HG739364">
    <property type="protein sequence ID" value="CDP18759.1"/>
    <property type="molecule type" value="Genomic_DNA"/>
</dbReference>
<evidence type="ECO:0000256" key="1">
    <source>
        <dbReference type="SAM" id="Phobius"/>
    </source>
</evidence>